<dbReference type="Proteomes" id="UP000004200">
    <property type="component" value="Unassembled WGS sequence"/>
</dbReference>
<accession>G2E5Q4</accession>
<dbReference type="STRING" id="765913.ThidrDRAFT_3617"/>
<dbReference type="OrthoDB" id="5559625at2"/>
<feature type="signal peptide" evidence="2">
    <location>
        <begin position="1"/>
        <end position="30"/>
    </location>
</feature>
<dbReference type="Pfam" id="PF13728">
    <property type="entry name" value="TraF"/>
    <property type="match status" value="1"/>
</dbReference>
<proteinExistence type="predicted"/>
<keyword evidence="4" id="KW-1185">Reference proteome</keyword>
<dbReference type="InterPro" id="IPR014111">
    <property type="entry name" value="T4SS_TraF-like"/>
</dbReference>
<feature type="region of interest" description="Disordered" evidence="1">
    <location>
        <begin position="48"/>
        <end position="85"/>
    </location>
</feature>
<dbReference type="NCBIfam" id="TIGR02740">
    <property type="entry name" value="TraF-like"/>
    <property type="match status" value="1"/>
</dbReference>
<gene>
    <name evidence="3" type="ORF">ThidrDRAFT_3617</name>
</gene>
<reference evidence="3 4" key="1">
    <citation type="submission" date="2011-06" db="EMBL/GenBank/DDBJ databases">
        <title>The draft genome of Thiorhodococcus drewsii AZ1.</title>
        <authorList>
            <consortium name="US DOE Joint Genome Institute (JGI-PGF)"/>
            <person name="Lucas S."/>
            <person name="Han J."/>
            <person name="Lapidus A."/>
            <person name="Cheng J.-F."/>
            <person name="Goodwin L."/>
            <person name="Pitluck S."/>
            <person name="Peters L."/>
            <person name="Land M.L."/>
            <person name="Hauser L."/>
            <person name="Vogl K."/>
            <person name="Liu Z."/>
            <person name="Imhoff J."/>
            <person name="Thiel V."/>
            <person name="Frigaard N.-U."/>
            <person name="Bryant D.A."/>
            <person name="Woyke T.J."/>
        </authorList>
    </citation>
    <scope>NUCLEOTIDE SEQUENCE [LARGE SCALE GENOMIC DNA]</scope>
    <source>
        <strain evidence="3 4">AZ1</strain>
    </source>
</reference>
<evidence type="ECO:0000313" key="4">
    <source>
        <dbReference type="Proteomes" id="UP000004200"/>
    </source>
</evidence>
<evidence type="ECO:0000256" key="2">
    <source>
        <dbReference type="SAM" id="SignalP"/>
    </source>
</evidence>
<organism evidence="3 4">
    <name type="scientific">Thiorhodococcus drewsii AZ1</name>
    <dbReference type="NCBI Taxonomy" id="765913"/>
    <lineage>
        <taxon>Bacteria</taxon>
        <taxon>Pseudomonadati</taxon>
        <taxon>Pseudomonadota</taxon>
        <taxon>Gammaproteobacteria</taxon>
        <taxon>Chromatiales</taxon>
        <taxon>Chromatiaceae</taxon>
        <taxon>Thiorhodococcus</taxon>
    </lineage>
</organism>
<name>G2E5Q4_9GAMM</name>
<dbReference type="SUPFAM" id="SSF52833">
    <property type="entry name" value="Thioredoxin-like"/>
    <property type="match status" value="1"/>
</dbReference>
<evidence type="ECO:0000256" key="1">
    <source>
        <dbReference type="SAM" id="MobiDB-lite"/>
    </source>
</evidence>
<dbReference type="InterPro" id="IPR036249">
    <property type="entry name" value="Thioredoxin-like_sf"/>
</dbReference>
<feature type="chain" id="PRO_5003429308" evidence="2">
    <location>
        <begin position="31"/>
        <end position="343"/>
    </location>
</feature>
<protein>
    <submittedName>
        <fullName evidence="3">TraF-like protein</fullName>
    </submittedName>
</protein>
<dbReference type="EMBL" id="AFWT01000033">
    <property type="protein sequence ID" value="EGV28625.1"/>
    <property type="molecule type" value="Genomic_DNA"/>
</dbReference>
<comment type="caution">
    <text evidence="3">The sequence shown here is derived from an EMBL/GenBank/DDBJ whole genome shotgun (WGS) entry which is preliminary data.</text>
</comment>
<dbReference type="RefSeq" id="WP_007042330.1">
    <property type="nucleotide sequence ID" value="NZ_AFWT01000033.1"/>
</dbReference>
<sequence length="343" mass="37567">MSHVAPNFWPRRCRPVLLVLALTNAPHLVAAELARFYERQAEGWFWYQTEPSVPPPTPTEPEPESKKEPPPTPSSETPAGKIASSGSAPLSAAWLRAHLEDYRLQAIDDPSPTRVALYLYLQKLALDKASRFTESFQRVVQADPYLDETTRRPVGNYANLLNRVAGEQRDQVLQTLAKEAGIWLFYRSDCPYCAAQAPVLRLLAQRQGFAIQAIALDGRPLPGGAFPDFRPDAGQAQRLRVVSTPALFLVRPPDGIVPLAQGLLSLTDLEQRILLAAHEAGWIDADSYDRTRPLVAALSVDASDAFPAEVPEDPTDFLALLRERARGGLAAGKASAADPLIVP</sequence>
<dbReference type="AlphaFoldDB" id="G2E5Q4"/>
<dbReference type="eggNOG" id="COG0526">
    <property type="taxonomic scope" value="Bacteria"/>
</dbReference>
<keyword evidence="2" id="KW-0732">Signal</keyword>
<dbReference type="InterPro" id="IPR039555">
    <property type="entry name" value="TraF/TrbB"/>
</dbReference>
<evidence type="ECO:0000313" key="3">
    <source>
        <dbReference type="EMBL" id="EGV28625.1"/>
    </source>
</evidence>